<feature type="repeat" description="ANK" evidence="3">
    <location>
        <begin position="166"/>
        <end position="198"/>
    </location>
</feature>
<dbReference type="SUPFAM" id="SSF48403">
    <property type="entry name" value="Ankyrin repeat"/>
    <property type="match status" value="1"/>
</dbReference>
<comment type="caution">
    <text evidence="4">The sequence shown here is derived from an EMBL/GenBank/DDBJ whole genome shotgun (WGS) entry which is preliminary data.</text>
</comment>
<dbReference type="Pfam" id="PF12796">
    <property type="entry name" value="Ank_2"/>
    <property type="match status" value="4"/>
</dbReference>
<reference evidence="4" key="1">
    <citation type="submission" date="2023-03" db="EMBL/GenBank/DDBJ databases">
        <title>Massive genome expansion in bonnet fungi (Mycena s.s.) driven by repeated elements and novel gene families across ecological guilds.</title>
        <authorList>
            <consortium name="Lawrence Berkeley National Laboratory"/>
            <person name="Harder C.B."/>
            <person name="Miyauchi S."/>
            <person name="Viragh M."/>
            <person name="Kuo A."/>
            <person name="Thoen E."/>
            <person name="Andreopoulos B."/>
            <person name="Lu D."/>
            <person name="Skrede I."/>
            <person name="Drula E."/>
            <person name="Henrissat B."/>
            <person name="Morin E."/>
            <person name="Kohler A."/>
            <person name="Barry K."/>
            <person name="LaButti K."/>
            <person name="Morin E."/>
            <person name="Salamov A."/>
            <person name="Lipzen A."/>
            <person name="Mereny Z."/>
            <person name="Hegedus B."/>
            <person name="Baldrian P."/>
            <person name="Stursova M."/>
            <person name="Weitz H."/>
            <person name="Taylor A."/>
            <person name="Grigoriev I.V."/>
            <person name="Nagy L.G."/>
            <person name="Martin F."/>
            <person name="Kauserud H."/>
        </authorList>
    </citation>
    <scope>NUCLEOTIDE SEQUENCE</scope>
    <source>
        <strain evidence="4">CBHHK002</strain>
    </source>
</reference>
<gene>
    <name evidence="4" type="ORF">DFH08DRAFT_787282</name>
</gene>
<keyword evidence="2 3" id="KW-0040">ANK repeat</keyword>
<dbReference type="InterPro" id="IPR051631">
    <property type="entry name" value="Ankyrin-KH/SAM_domain"/>
</dbReference>
<evidence type="ECO:0000256" key="3">
    <source>
        <dbReference type="PROSITE-ProRule" id="PRU00023"/>
    </source>
</evidence>
<feature type="repeat" description="ANK" evidence="3">
    <location>
        <begin position="330"/>
        <end position="362"/>
    </location>
</feature>
<feature type="repeat" description="ANK" evidence="3">
    <location>
        <begin position="363"/>
        <end position="395"/>
    </location>
</feature>
<dbReference type="PANTHER" id="PTHR23206">
    <property type="entry name" value="MASK PROTEIN"/>
    <property type="match status" value="1"/>
</dbReference>
<dbReference type="PROSITE" id="PS50088">
    <property type="entry name" value="ANK_REPEAT"/>
    <property type="match status" value="5"/>
</dbReference>
<dbReference type="InterPro" id="IPR002110">
    <property type="entry name" value="Ankyrin_rpt"/>
</dbReference>
<proteinExistence type="predicted"/>
<dbReference type="Gene3D" id="1.25.40.20">
    <property type="entry name" value="Ankyrin repeat-containing domain"/>
    <property type="match status" value="3"/>
</dbReference>
<dbReference type="PRINTS" id="PR01415">
    <property type="entry name" value="ANKYRIN"/>
</dbReference>
<dbReference type="PANTHER" id="PTHR23206:SF7">
    <property type="entry name" value="PROTEIN KINASE DOMAIN-CONTAINING PROTEIN"/>
    <property type="match status" value="1"/>
</dbReference>
<protein>
    <submittedName>
        <fullName evidence="4">Multiple ankyrin repeats single kh domain protein</fullName>
    </submittedName>
</protein>
<evidence type="ECO:0000313" key="5">
    <source>
        <dbReference type="Proteomes" id="UP001218218"/>
    </source>
</evidence>
<keyword evidence="5" id="KW-1185">Reference proteome</keyword>
<name>A0AAD6ZL12_9AGAR</name>
<feature type="repeat" description="ANK" evidence="3">
    <location>
        <begin position="297"/>
        <end position="329"/>
    </location>
</feature>
<dbReference type="Proteomes" id="UP001218218">
    <property type="component" value="Unassembled WGS sequence"/>
</dbReference>
<dbReference type="InterPro" id="IPR036770">
    <property type="entry name" value="Ankyrin_rpt-contain_sf"/>
</dbReference>
<dbReference type="AlphaFoldDB" id="A0AAD6ZL12"/>
<dbReference type="GO" id="GO:0005737">
    <property type="term" value="C:cytoplasm"/>
    <property type="evidence" value="ECO:0007669"/>
    <property type="project" value="TreeGrafter"/>
</dbReference>
<dbReference type="SMART" id="SM00248">
    <property type="entry name" value="ANK"/>
    <property type="match status" value="9"/>
</dbReference>
<organism evidence="4 5">
    <name type="scientific">Mycena albidolilacea</name>
    <dbReference type="NCBI Taxonomy" id="1033008"/>
    <lineage>
        <taxon>Eukaryota</taxon>
        <taxon>Fungi</taxon>
        <taxon>Dikarya</taxon>
        <taxon>Basidiomycota</taxon>
        <taxon>Agaricomycotina</taxon>
        <taxon>Agaricomycetes</taxon>
        <taxon>Agaricomycetidae</taxon>
        <taxon>Agaricales</taxon>
        <taxon>Marasmiineae</taxon>
        <taxon>Mycenaceae</taxon>
        <taxon>Mycena</taxon>
    </lineage>
</organism>
<evidence type="ECO:0000313" key="4">
    <source>
        <dbReference type="EMBL" id="KAJ7326362.1"/>
    </source>
</evidence>
<keyword evidence="1" id="KW-0677">Repeat</keyword>
<accession>A0AAD6ZL12</accession>
<dbReference type="PROSITE" id="PS50297">
    <property type="entry name" value="ANK_REP_REGION"/>
    <property type="match status" value="4"/>
</dbReference>
<feature type="repeat" description="ANK" evidence="3">
    <location>
        <begin position="264"/>
        <end position="296"/>
    </location>
</feature>
<dbReference type="EMBL" id="JARIHO010000042">
    <property type="protein sequence ID" value="KAJ7326362.1"/>
    <property type="molecule type" value="Genomic_DNA"/>
</dbReference>
<evidence type="ECO:0000256" key="1">
    <source>
        <dbReference type="ARBA" id="ARBA00022737"/>
    </source>
</evidence>
<sequence>MLEGLVVVNQKWDFWEGENTRTVTLAHASVEDYFRSEKFAQEYPGYDLRVGPSHRFLAQTCLSYLLQFIDHPLIHKTRTNYPLGPHAAENWYYHLSRSDDPVLLSSLVVHLLQDGSSQYAAFNEFRQYLWSPFQFTKSLSVCSQLGYTEAVRFLLQNGADPNGNDHGFTALLAASFHGHIDIVLILLQSGAKIDTALDQTWIHDGWDVPLDERIGKQLVIAYKDGRLKNYNFPDQLVVTVSKRGQSNIVRLLLKHGANVNAATKEYSALGAASLHGHVNTICFLLEKGAEVNATSDTYGNALQAASHGGNLESVQLLIEHGAEVNAVGGEYGSALQAASIKGNLDICQFLLENGARVNTEGGEYGSALQAASLGGNIEICQLLLEKGAEVNAAGGRYGNALQAASLGGTIETCLLLLENGAEVNATGGRYGSALQAASSRGRRGIVLLLLARGADVTAKGGIYGSPLRAASRKHCFDTVCLLLNYKKGADSDAVGRSSGSAS</sequence>
<evidence type="ECO:0000256" key="2">
    <source>
        <dbReference type="ARBA" id="ARBA00023043"/>
    </source>
</evidence>